<keyword evidence="4" id="KW-0808">Transferase</keyword>
<dbReference type="InterPro" id="IPR005467">
    <property type="entry name" value="His_kinase_dom"/>
</dbReference>
<dbReference type="InterPro" id="IPR013655">
    <property type="entry name" value="PAS_fold_3"/>
</dbReference>
<sequence length="880" mass="97537">MDTTIVPILQTQEKPYKYVSICKDITEHKQAEEEHICLGTNTRLDLPSEDRHTSRSRSNTNKGLLQSEANMSRSHLSGSDYSFREAQRFFRFSPEMLCIVGFDGYFKTVNPAFEKILSYAPEELLAKSFLDFVHPEDKALTLAQLQKLSTQASTIQFENRYRCQDGSYTWLAWSASSVIEDGVMYAIARDITESKRVKATLLERSRDSTLEADVGAALSQSGTLPESLKRCTEAIVKHLDAIGVGIWTVDPSTAPGTTDLLSLNLQASAGHLIPTDTFPYHLPPDHSLIGEILQTRQPVSTQLSSTSKHVSTSTGKVISYSPFLIPRLPKTAVGVSTQKIFFTGYPLIIQARLVGIIGLLTHQPLSEVVQGVLGWVANAIALAIDHAWAREELLSRREALLFRLASQIRNSLDLDTILGTAVTEIRSLLNVDGCHFLWCWSEPNRPCLSVTHEACDPGLPSLLGERPSPYLTPLAETIRNLETLKIENLAEASNLDPEMRSILSDWGITSGLLLPLKTHTGQLGAIICSHYDSPRLWSDHEVELLQAVVDQLAIAIEHAELFAKTRAAVLAAQTQAQHLEMALEELKQAESRLIQTEKMSSLGQMVAGIAHEINNPVNFITGNLSHATHYIQDLLDLVERYQQHYPKPTPDLQEYIEDIDLEFLIDDLPKILSSMQLGADRIHEIVISLRNFSRLDEAEMKPVNIHEGIDNTLLILQSRLKASGNNPGITIIKEYGNLPLVECYAGQLNQVFMNIVSNAIDALETQRLRQAENNLCQGESESDSSCPPTLSPTIWIHTELLDSHQVLIRIRDNGLGIPENVIGSLFDPFFTTKPVGKGTGLGLSISYQIVVEKHGGILKCLSEPGQGAEFWIEIPIAPQL</sequence>
<dbReference type="PROSITE" id="PS50113">
    <property type="entry name" value="PAC"/>
    <property type="match status" value="1"/>
</dbReference>
<dbReference type="SUPFAM" id="SSF47384">
    <property type="entry name" value="Homodimeric domain of signal transducing histidine kinase"/>
    <property type="match status" value="1"/>
</dbReference>
<dbReference type="InterPro" id="IPR004358">
    <property type="entry name" value="Sig_transdc_His_kin-like_C"/>
</dbReference>
<dbReference type="AlphaFoldDB" id="A0A951UA14"/>
<dbReference type="InterPro" id="IPR000700">
    <property type="entry name" value="PAS-assoc_C"/>
</dbReference>
<keyword evidence="6" id="KW-0175">Coiled coil</keyword>
<dbReference type="PROSITE" id="PS50109">
    <property type="entry name" value="HIS_KIN"/>
    <property type="match status" value="1"/>
</dbReference>
<reference evidence="11" key="1">
    <citation type="submission" date="2021-05" db="EMBL/GenBank/DDBJ databases">
        <authorList>
            <person name="Pietrasiak N."/>
            <person name="Ward R."/>
            <person name="Stajich J.E."/>
            <person name="Kurbessoian T."/>
        </authorList>
    </citation>
    <scope>NUCLEOTIDE SEQUENCE</scope>
    <source>
        <strain evidence="11">CPER-KK1</strain>
    </source>
</reference>
<dbReference type="Pfam" id="PF08447">
    <property type="entry name" value="PAS_3"/>
    <property type="match status" value="1"/>
</dbReference>
<evidence type="ECO:0000256" key="4">
    <source>
        <dbReference type="ARBA" id="ARBA00022777"/>
    </source>
</evidence>
<dbReference type="GO" id="GO:0000155">
    <property type="term" value="F:phosphorelay sensor kinase activity"/>
    <property type="evidence" value="ECO:0007669"/>
    <property type="project" value="InterPro"/>
</dbReference>
<feature type="domain" description="Histidine kinase" evidence="8">
    <location>
        <begin position="608"/>
        <end position="878"/>
    </location>
</feature>
<dbReference type="Gene3D" id="3.30.565.10">
    <property type="entry name" value="Histidine kinase-like ATPase, C-terminal domain"/>
    <property type="match status" value="1"/>
</dbReference>
<dbReference type="SMART" id="SM00065">
    <property type="entry name" value="GAF"/>
    <property type="match status" value="2"/>
</dbReference>
<dbReference type="InterPro" id="IPR003594">
    <property type="entry name" value="HATPase_dom"/>
</dbReference>
<dbReference type="PRINTS" id="PR00344">
    <property type="entry name" value="BCTRLSENSOR"/>
</dbReference>
<dbReference type="InterPro" id="IPR036890">
    <property type="entry name" value="HATPase_C_sf"/>
</dbReference>
<dbReference type="PANTHER" id="PTHR43065">
    <property type="entry name" value="SENSOR HISTIDINE KINASE"/>
    <property type="match status" value="1"/>
</dbReference>
<dbReference type="CDD" id="cd00130">
    <property type="entry name" value="PAS"/>
    <property type="match status" value="1"/>
</dbReference>
<dbReference type="NCBIfam" id="TIGR00229">
    <property type="entry name" value="sensory_box"/>
    <property type="match status" value="1"/>
</dbReference>
<comment type="caution">
    <text evidence="11">The sequence shown here is derived from an EMBL/GenBank/DDBJ whole genome shotgun (WGS) entry which is preliminary data.</text>
</comment>
<dbReference type="InterPro" id="IPR000014">
    <property type="entry name" value="PAS"/>
</dbReference>
<dbReference type="PANTHER" id="PTHR43065:SF50">
    <property type="entry name" value="HISTIDINE KINASE"/>
    <property type="match status" value="1"/>
</dbReference>
<evidence type="ECO:0000313" key="11">
    <source>
        <dbReference type="EMBL" id="MBW4544051.1"/>
    </source>
</evidence>
<dbReference type="CDD" id="cd00082">
    <property type="entry name" value="HisKA"/>
    <property type="match status" value="1"/>
</dbReference>
<dbReference type="SMART" id="SM00387">
    <property type="entry name" value="HATPase_c"/>
    <property type="match status" value="1"/>
</dbReference>
<dbReference type="InterPro" id="IPR001610">
    <property type="entry name" value="PAC"/>
</dbReference>
<dbReference type="PROSITE" id="PS50112">
    <property type="entry name" value="PAS"/>
    <property type="match status" value="1"/>
</dbReference>
<protein>
    <recommendedName>
        <fullName evidence="2">histidine kinase</fullName>
        <ecNumber evidence="2">2.7.13.3</ecNumber>
    </recommendedName>
</protein>
<evidence type="ECO:0000256" key="3">
    <source>
        <dbReference type="ARBA" id="ARBA00022553"/>
    </source>
</evidence>
<feature type="region of interest" description="Disordered" evidence="7">
    <location>
        <begin position="47"/>
        <end position="75"/>
    </location>
</feature>
<reference evidence="11" key="2">
    <citation type="journal article" date="2022" name="Microbiol. Resour. Announc.">
        <title>Metagenome Sequencing to Explore Phylogenomics of Terrestrial Cyanobacteria.</title>
        <authorList>
            <person name="Ward R.D."/>
            <person name="Stajich J.E."/>
            <person name="Johansen J.R."/>
            <person name="Huntemann M."/>
            <person name="Clum A."/>
            <person name="Foster B."/>
            <person name="Foster B."/>
            <person name="Roux S."/>
            <person name="Palaniappan K."/>
            <person name="Varghese N."/>
            <person name="Mukherjee S."/>
            <person name="Reddy T.B.K."/>
            <person name="Daum C."/>
            <person name="Copeland A."/>
            <person name="Chen I.A."/>
            <person name="Ivanova N.N."/>
            <person name="Kyrpides N.C."/>
            <person name="Shapiro N."/>
            <person name="Eloe-Fadrosh E.A."/>
            <person name="Pietrasiak N."/>
        </authorList>
    </citation>
    <scope>NUCLEOTIDE SEQUENCE</scope>
    <source>
        <strain evidence="11">CPER-KK1</strain>
    </source>
</reference>
<evidence type="ECO:0000259" key="9">
    <source>
        <dbReference type="PROSITE" id="PS50112"/>
    </source>
</evidence>
<dbReference type="InterPro" id="IPR029016">
    <property type="entry name" value="GAF-like_dom_sf"/>
</dbReference>
<evidence type="ECO:0000256" key="6">
    <source>
        <dbReference type="SAM" id="Coils"/>
    </source>
</evidence>
<feature type="compositionally biased region" description="Polar residues" evidence="7">
    <location>
        <begin position="56"/>
        <end position="75"/>
    </location>
</feature>
<feature type="domain" description="PAC" evidence="10">
    <location>
        <begin position="1"/>
        <end position="37"/>
    </location>
</feature>
<evidence type="ECO:0000256" key="7">
    <source>
        <dbReference type="SAM" id="MobiDB-lite"/>
    </source>
</evidence>
<dbReference type="SMART" id="SM00086">
    <property type="entry name" value="PAC"/>
    <property type="match status" value="1"/>
</dbReference>
<feature type="coiled-coil region" evidence="6">
    <location>
        <begin position="569"/>
        <end position="599"/>
    </location>
</feature>
<dbReference type="SMART" id="SM00091">
    <property type="entry name" value="PAS"/>
    <property type="match status" value="1"/>
</dbReference>
<feature type="domain" description="PAS" evidence="9">
    <location>
        <begin position="103"/>
        <end position="152"/>
    </location>
</feature>
<evidence type="ECO:0000256" key="1">
    <source>
        <dbReference type="ARBA" id="ARBA00000085"/>
    </source>
</evidence>
<accession>A0A951UA14</accession>
<dbReference type="SUPFAM" id="SSF55874">
    <property type="entry name" value="ATPase domain of HSP90 chaperone/DNA topoisomerase II/histidine kinase"/>
    <property type="match status" value="1"/>
</dbReference>
<dbReference type="EMBL" id="JAHHIF010000006">
    <property type="protein sequence ID" value="MBW4544051.1"/>
    <property type="molecule type" value="Genomic_DNA"/>
</dbReference>
<evidence type="ECO:0000313" key="12">
    <source>
        <dbReference type="Proteomes" id="UP000753908"/>
    </source>
</evidence>
<proteinExistence type="predicted"/>
<comment type="catalytic activity">
    <reaction evidence="1">
        <text>ATP + protein L-histidine = ADP + protein N-phospho-L-histidine.</text>
        <dbReference type="EC" id="2.7.13.3"/>
    </reaction>
</comment>
<evidence type="ECO:0000259" key="8">
    <source>
        <dbReference type="PROSITE" id="PS50109"/>
    </source>
</evidence>
<evidence type="ECO:0000256" key="2">
    <source>
        <dbReference type="ARBA" id="ARBA00012438"/>
    </source>
</evidence>
<dbReference type="Pfam" id="PF02518">
    <property type="entry name" value="HATPase_c"/>
    <property type="match status" value="1"/>
</dbReference>
<dbReference type="InterPro" id="IPR036097">
    <property type="entry name" value="HisK_dim/P_sf"/>
</dbReference>
<evidence type="ECO:0000259" key="10">
    <source>
        <dbReference type="PROSITE" id="PS50113"/>
    </source>
</evidence>
<keyword evidence="4" id="KW-0418">Kinase</keyword>
<gene>
    <name evidence="11" type="ORF">KME25_06365</name>
</gene>
<name>A0A951UA14_9CYAN</name>
<organism evidence="11 12">
    <name type="scientific">Symplocastrum torsivum CPER-KK1</name>
    <dbReference type="NCBI Taxonomy" id="450513"/>
    <lineage>
        <taxon>Bacteria</taxon>
        <taxon>Bacillati</taxon>
        <taxon>Cyanobacteriota</taxon>
        <taxon>Cyanophyceae</taxon>
        <taxon>Oscillatoriophycideae</taxon>
        <taxon>Oscillatoriales</taxon>
        <taxon>Microcoleaceae</taxon>
        <taxon>Symplocastrum</taxon>
    </lineage>
</organism>
<dbReference type="Gene3D" id="3.30.450.40">
    <property type="match status" value="2"/>
</dbReference>
<dbReference type="Gene3D" id="1.10.287.130">
    <property type="match status" value="1"/>
</dbReference>
<dbReference type="InterPro" id="IPR035965">
    <property type="entry name" value="PAS-like_dom_sf"/>
</dbReference>
<keyword evidence="3" id="KW-0597">Phosphoprotein</keyword>
<evidence type="ECO:0000256" key="5">
    <source>
        <dbReference type="ARBA" id="ARBA00023012"/>
    </source>
</evidence>
<dbReference type="SUPFAM" id="SSF55781">
    <property type="entry name" value="GAF domain-like"/>
    <property type="match status" value="2"/>
</dbReference>
<dbReference type="SUPFAM" id="SSF55785">
    <property type="entry name" value="PYP-like sensor domain (PAS domain)"/>
    <property type="match status" value="1"/>
</dbReference>
<dbReference type="Proteomes" id="UP000753908">
    <property type="component" value="Unassembled WGS sequence"/>
</dbReference>
<dbReference type="EC" id="2.7.13.3" evidence="2"/>
<dbReference type="InterPro" id="IPR003018">
    <property type="entry name" value="GAF"/>
</dbReference>
<dbReference type="Gene3D" id="3.30.450.20">
    <property type="entry name" value="PAS domain"/>
    <property type="match status" value="1"/>
</dbReference>
<keyword evidence="5" id="KW-0902">Two-component regulatory system</keyword>
<dbReference type="Pfam" id="PF01590">
    <property type="entry name" value="GAF"/>
    <property type="match status" value="1"/>
</dbReference>
<dbReference type="InterPro" id="IPR003661">
    <property type="entry name" value="HisK_dim/P_dom"/>
</dbReference>